<gene>
    <name evidence="3" type="ORF">CHR55_30005</name>
</gene>
<dbReference type="Proteomes" id="UP000230886">
    <property type="component" value="Unassembled WGS sequence"/>
</dbReference>
<evidence type="ECO:0000313" key="3">
    <source>
        <dbReference type="EMBL" id="PCK23499.1"/>
    </source>
</evidence>
<dbReference type="Pfam" id="PF00293">
    <property type="entry name" value="NUDIX"/>
    <property type="match status" value="1"/>
</dbReference>
<accession>A0A069JAD3</accession>
<dbReference type="AlphaFoldDB" id="A0A069JAD3"/>
<dbReference type="GeneID" id="64139174"/>
<reference evidence="3 4" key="1">
    <citation type="submission" date="2017-07" db="EMBL/GenBank/DDBJ databases">
        <title>Draft sequence of Rhodococcus enclensis 23b-28.</title>
        <authorList>
            <person name="Besaury L."/>
            <person name="Sancelme M."/>
            <person name="Amato P."/>
            <person name="Lallement A."/>
            <person name="Delort A.-M."/>
        </authorList>
    </citation>
    <scope>NUCLEOTIDE SEQUENCE [LARGE SCALE GENOMIC DNA]</scope>
    <source>
        <strain evidence="3 4">23b-28</strain>
    </source>
</reference>
<sequence length="157" mass="17890">MADQFALVPAVYVMFCRSNPVQRREVLLQLREGTGFMDGYWAHAAAGHVELGESAIDAAVREAAEELGVELLSSELKPLTVLHRRHADGSEPVDHRVDFFYECRTWSGEPRRMEPLKSADLRWWPVDELPEKLVDHERFVIEAHHSGQLAPIHSYGF</sequence>
<evidence type="ECO:0000313" key="4">
    <source>
        <dbReference type="Proteomes" id="UP000230886"/>
    </source>
</evidence>
<protein>
    <submittedName>
        <fullName evidence="3">NUDIX domain-containing protein</fullName>
    </submittedName>
</protein>
<accession>A0A2A5J2Q8</accession>
<dbReference type="PANTHER" id="PTHR43046">
    <property type="entry name" value="GDP-MANNOSE MANNOSYL HYDROLASE"/>
    <property type="match status" value="1"/>
</dbReference>
<evidence type="ECO:0000256" key="2">
    <source>
        <dbReference type="ARBA" id="ARBA00022801"/>
    </source>
</evidence>
<organism evidence="3 4">
    <name type="scientific">Rhodococcus qingshengii</name>
    <dbReference type="NCBI Taxonomy" id="334542"/>
    <lineage>
        <taxon>Bacteria</taxon>
        <taxon>Bacillati</taxon>
        <taxon>Actinomycetota</taxon>
        <taxon>Actinomycetes</taxon>
        <taxon>Mycobacteriales</taxon>
        <taxon>Nocardiaceae</taxon>
        <taxon>Rhodococcus</taxon>
        <taxon>Rhodococcus erythropolis group</taxon>
    </lineage>
</organism>
<dbReference type="PROSITE" id="PS51462">
    <property type="entry name" value="NUDIX"/>
    <property type="match status" value="1"/>
</dbReference>
<dbReference type="PROSITE" id="PS00893">
    <property type="entry name" value="NUDIX_BOX"/>
    <property type="match status" value="1"/>
</dbReference>
<dbReference type="InterPro" id="IPR020084">
    <property type="entry name" value="NUDIX_hydrolase_CS"/>
</dbReference>
<keyword evidence="2" id="KW-0378">Hydrolase</keyword>
<dbReference type="SUPFAM" id="SSF55811">
    <property type="entry name" value="Nudix"/>
    <property type="match status" value="1"/>
</dbReference>
<dbReference type="Gene3D" id="3.90.79.10">
    <property type="entry name" value="Nucleoside Triphosphate Pyrophosphohydrolase"/>
    <property type="match status" value="1"/>
</dbReference>
<comment type="cofactor">
    <cofactor evidence="1">
        <name>Mg(2+)</name>
        <dbReference type="ChEBI" id="CHEBI:18420"/>
    </cofactor>
</comment>
<dbReference type="RefSeq" id="WP_003941446.1">
    <property type="nucleotide sequence ID" value="NZ_AP023172.1"/>
</dbReference>
<dbReference type="InterPro" id="IPR015797">
    <property type="entry name" value="NUDIX_hydrolase-like_dom_sf"/>
</dbReference>
<evidence type="ECO:0000256" key="1">
    <source>
        <dbReference type="ARBA" id="ARBA00001946"/>
    </source>
</evidence>
<dbReference type="CDD" id="cd04683">
    <property type="entry name" value="NUDIX_Hydrolase"/>
    <property type="match status" value="1"/>
</dbReference>
<proteinExistence type="predicted"/>
<comment type="caution">
    <text evidence="3">The sequence shown here is derived from an EMBL/GenBank/DDBJ whole genome shotgun (WGS) entry which is preliminary data.</text>
</comment>
<name>A0A069JAD3_RHOSG</name>
<dbReference type="EMBL" id="NOVD01000050">
    <property type="protein sequence ID" value="PCK23499.1"/>
    <property type="molecule type" value="Genomic_DNA"/>
</dbReference>
<dbReference type="GO" id="GO:0016787">
    <property type="term" value="F:hydrolase activity"/>
    <property type="evidence" value="ECO:0007669"/>
    <property type="project" value="UniProtKB-KW"/>
</dbReference>
<dbReference type="PANTHER" id="PTHR43046:SF14">
    <property type="entry name" value="MUTT_NUDIX FAMILY PROTEIN"/>
    <property type="match status" value="1"/>
</dbReference>
<dbReference type="InterPro" id="IPR000086">
    <property type="entry name" value="NUDIX_hydrolase_dom"/>
</dbReference>